<comment type="caution">
    <text evidence="1">The sequence shown here is derived from an EMBL/GenBank/DDBJ whole genome shotgun (WGS) entry which is preliminary data.</text>
</comment>
<evidence type="ECO:0000313" key="2">
    <source>
        <dbReference type="Proteomes" id="UP000287352"/>
    </source>
</evidence>
<proteinExistence type="predicted"/>
<dbReference type="Proteomes" id="UP000287352">
    <property type="component" value="Unassembled WGS sequence"/>
</dbReference>
<reference evidence="2" key="1">
    <citation type="submission" date="2018-12" db="EMBL/GenBank/DDBJ databases">
        <title>Tengunoibacter tsumagoiensis gen. nov., sp. nov., Dictyobacter kobayashii sp. nov., D. alpinus sp. nov., and D. joshuensis sp. nov. and description of Dictyobacteraceae fam. nov. within the order Ktedonobacterales isolated from Tengu-no-mugimeshi.</title>
        <authorList>
            <person name="Wang C.M."/>
            <person name="Zheng Y."/>
            <person name="Sakai Y."/>
            <person name="Toyoda A."/>
            <person name="Minakuchi Y."/>
            <person name="Abe K."/>
            <person name="Yokota A."/>
            <person name="Yabe S."/>
        </authorList>
    </citation>
    <scope>NUCLEOTIDE SEQUENCE [LARGE SCALE GENOMIC DNA]</scope>
    <source>
        <strain evidence="2">Uno3</strain>
    </source>
</reference>
<gene>
    <name evidence="1" type="ORF">KTT_49090</name>
</gene>
<name>A0A402A7C5_9CHLR</name>
<organism evidence="1 2">
    <name type="scientific">Tengunoibacter tsumagoiensis</name>
    <dbReference type="NCBI Taxonomy" id="2014871"/>
    <lineage>
        <taxon>Bacteria</taxon>
        <taxon>Bacillati</taxon>
        <taxon>Chloroflexota</taxon>
        <taxon>Ktedonobacteria</taxon>
        <taxon>Ktedonobacterales</taxon>
        <taxon>Dictyobacteraceae</taxon>
        <taxon>Tengunoibacter</taxon>
    </lineage>
</organism>
<dbReference type="AlphaFoldDB" id="A0A402A7C5"/>
<keyword evidence="2" id="KW-1185">Reference proteome</keyword>
<protein>
    <submittedName>
        <fullName evidence="1">Uncharacterized protein</fullName>
    </submittedName>
</protein>
<sequence length="71" mass="8176">MNAEVARMIDLLETTEMPFRLKVRYVASTFPDTIGTSRVAYRPGKASFHPLLALFLPIVRRWNRPVELLDS</sequence>
<dbReference type="EMBL" id="BIFR01000002">
    <property type="protein sequence ID" value="GCE15050.1"/>
    <property type="molecule type" value="Genomic_DNA"/>
</dbReference>
<accession>A0A402A7C5</accession>
<evidence type="ECO:0000313" key="1">
    <source>
        <dbReference type="EMBL" id="GCE15050.1"/>
    </source>
</evidence>